<dbReference type="AlphaFoldDB" id="A0AAE1AZR7"/>
<gene>
    <name evidence="2" type="ORF">RRG08_055742</name>
</gene>
<reference evidence="2" key="1">
    <citation type="journal article" date="2023" name="G3 (Bethesda)">
        <title>A reference genome for the long-term kleptoplast-retaining sea slug Elysia crispata morphotype clarki.</title>
        <authorList>
            <person name="Eastman K.E."/>
            <person name="Pendleton A.L."/>
            <person name="Shaikh M.A."/>
            <person name="Suttiyut T."/>
            <person name="Ogas R."/>
            <person name="Tomko P."/>
            <person name="Gavelis G."/>
            <person name="Widhalm J.R."/>
            <person name="Wisecaver J.H."/>
        </authorList>
    </citation>
    <scope>NUCLEOTIDE SEQUENCE</scope>
    <source>
        <strain evidence="2">ECLA1</strain>
    </source>
</reference>
<evidence type="ECO:0000313" key="2">
    <source>
        <dbReference type="EMBL" id="KAK3796908.1"/>
    </source>
</evidence>
<keyword evidence="3" id="KW-1185">Reference proteome</keyword>
<accession>A0AAE1AZR7</accession>
<feature type="region of interest" description="Disordered" evidence="1">
    <location>
        <begin position="1"/>
        <end position="37"/>
    </location>
</feature>
<comment type="caution">
    <text evidence="2">The sequence shown here is derived from an EMBL/GenBank/DDBJ whole genome shotgun (WGS) entry which is preliminary data.</text>
</comment>
<protein>
    <submittedName>
        <fullName evidence="2">Uncharacterized protein</fullName>
    </submittedName>
</protein>
<proteinExistence type="predicted"/>
<sequence length="71" mass="7640">MKDVGRIRHGNAGQEREQTGSVGRIGRLSGSDSSQGADKLFPNLYDDLTCTRVTWSYASSGQRPVKAASVI</sequence>
<dbReference type="Proteomes" id="UP001283361">
    <property type="component" value="Unassembled WGS sequence"/>
</dbReference>
<evidence type="ECO:0000256" key="1">
    <source>
        <dbReference type="SAM" id="MobiDB-lite"/>
    </source>
</evidence>
<dbReference type="EMBL" id="JAWDGP010000832">
    <property type="protein sequence ID" value="KAK3796908.1"/>
    <property type="molecule type" value="Genomic_DNA"/>
</dbReference>
<name>A0AAE1AZR7_9GAST</name>
<evidence type="ECO:0000313" key="3">
    <source>
        <dbReference type="Proteomes" id="UP001283361"/>
    </source>
</evidence>
<organism evidence="2 3">
    <name type="scientific">Elysia crispata</name>
    <name type="common">lettuce slug</name>
    <dbReference type="NCBI Taxonomy" id="231223"/>
    <lineage>
        <taxon>Eukaryota</taxon>
        <taxon>Metazoa</taxon>
        <taxon>Spiralia</taxon>
        <taxon>Lophotrochozoa</taxon>
        <taxon>Mollusca</taxon>
        <taxon>Gastropoda</taxon>
        <taxon>Heterobranchia</taxon>
        <taxon>Euthyneura</taxon>
        <taxon>Panpulmonata</taxon>
        <taxon>Sacoglossa</taxon>
        <taxon>Placobranchoidea</taxon>
        <taxon>Plakobranchidae</taxon>
        <taxon>Elysia</taxon>
    </lineage>
</organism>